<feature type="domain" description="MTTase N-terminal" evidence="13">
    <location>
        <begin position="9"/>
        <end position="120"/>
    </location>
</feature>
<evidence type="ECO:0000256" key="5">
    <source>
        <dbReference type="ARBA" id="ARBA00022679"/>
    </source>
</evidence>
<evidence type="ECO:0000256" key="4">
    <source>
        <dbReference type="ARBA" id="ARBA00022485"/>
    </source>
</evidence>
<dbReference type="STRING" id="880072.Desac_2047"/>
<dbReference type="PROSITE" id="PS51449">
    <property type="entry name" value="MTTASE_N"/>
    <property type="match status" value="1"/>
</dbReference>
<dbReference type="PROSITE" id="PS50926">
    <property type="entry name" value="TRAM"/>
    <property type="match status" value="1"/>
</dbReference>
<dbReference type="SUPFAM" id="SSF102114">
    <property type="entry name" value="Radical SAM enzymes"/>
    <property type="match status" value="1"/>
</dbReference>
<evidence type="ECO:0000259" key="13">
    <source>
        <dbReference type="PROSITE" id="PS51449"/>
    </source>
</evidence>
<dbReference type="SMART" id="SM00729">
    <property type="entry name" value="Elp3"/>
    <property type="match status" value="1"/>
</dbReference>
<dbReference type="PANTHER" id="PTHR11918:SF45">
    <property type="entry name" value="THREONYLCARBAMOYLADENOSINE TRNA METHYLTHIOTRANSFERASE"/>
    <property type="match status" value="1"/>
</dbReference>
<dbReference type="AlphaFoldDB" id="F2NIA7"/>
<reference evidence="16" key="2">
    <citation type="submission" date="2011-03" db="EMBL/GenBank/DDBJ databases">
        <title>The complete genome of Desulfobacca acetoxidans DSM 11109.</title>
        <authorList>
            <consortium name="US DOE Joint Genome Institute (JGI-PGF)"/>
            <person name="Lucas S."/>
            <person name="Copeland A."/>
            <person name="Lapidus A."/>
            <person name="Bruce D."/>
            <person name="Goodwin L."/>
            <person name="Pitluck S."/>
            <person name="Peters L."/>
            <person name="Kyrpides N."/>
            <person name="Mavromatis K."/>
            <person name="Ivanova N."/>
            <person name="Ovchinnikova G."/>
            <person name="Teshima H."/>
            <person name="Detter J.C."/>
            <person name="Han C."/>
            <person name="Land M."/>
            <person name="Hauser L."/>
            <person name="Markowitz V."/>
            <person name="Cheng J.-F."/>
            <person name="Hugenholtz P."/>
            <person name="Woyke T."/>
            <person name="Wu D."/>
            <person name="Spring S."/>
            <person name="Schueler E."/>
            <person name="Brambilla E."/>
            <person name="Klenk H.-P."/>
            <person name="Eisen J.A."/>
        </authorList>
    </citation>
    <scope>NUCLEOTIDE SEQUENCE [LARGE SCALE GENOMIC DNA]</scope>
    <source>
        <strain evidence="16">ATCC 700848 / DSM 11109 / ASRB2</strain>
    </source>
</reference>
<dbReference type="GO" id="GO:0046872">
    <property type="term" value="F:metal ion binding"/>
    <property type="evidence" value="ECO:0007669"/>
    <property type="project" value="UniProtKB-KW"/>
</dbReference>
<dbReference type="InterPro" id="IPR005839">
    <property type="entry name" value="Methylthiotransferase"/>
</dbReference>
<name>F2NIA7_DESAR</name>
<keyword evidence="4" id="KW-0004">4Fe-4S</keyword>
<sequence length="440" mass="49499">MNRLRNRQQHLGFVTFGCKVNQYESAFMAEQAEKLTFTLSSPEAADILVVNTCTVTARTDRQVRQCLRQWGRLQSPPTILVTGCYAQRAPQELANFPGVKAVFGNVEKGRWLELLAAMSQTAGTMVRVSDIQNCNRFVPMPLGSFWGHTRAFMKIQDGCGHYCSYCIVPLVRGPERSLPSSDLLRQLQHLSDAGFQEIVFTGVNLSRYGRDLPGDKGLIDLVRLLRQTSWPLRFRFSSLEPQDISYGLLRELSDWPHFCPHFHIPLQSGASAVLAAMHRNYQPAWFEALIRELTALFPQAAVGLDVMVGFPTETAAAFEQTKELLNRLPVAYLHVFPYSARPGTEAAVLSPQTSAREVGQRARSLRDLSHGKKLEFYQRHLGQVVEVLVEGPVAHRPGWLKGLTANYLRVMLPGPPEWVNRFIRLRLIEMNGQDLIGVAM</sequence>
<dbReference type="SFLD" id="SFLDG01061">
    <property type="entry name" value="methylthiotransferase"/>
    <property type="match status" value="1"/>
</dbReference>
<dbReference type="PANTHER" id="PTHR11918">
    <property type="entry name" value="RADICAL SAM PROTEINS"/>
    <property type="match status" value="1"/>
</dbReference>
<dbReference type="InterPro" id="IPR006638">
    <property type="entry name" value="Elp3/MiaA/NifB-like_rSAM"/>
</dbReference>
<proteinExistence type="predicted"/>
<dbReference type="NCBIfam" id="TIGR00089">
    <property type="entry name" value="MiaB/RimO family radical SAM methylthiotransferase"/>
    <property type="match status" value="1"/>
</dbReference>
<dbReference type="InterPro" id="IPR020612">
    <property type="entry name" value="Methylthiotransferase_CS"/>
</dbReference>
<dbReference type="Pfam" id="PF04055">
    <property type="entry name" value="Radical_SAM"/>
    <property type="match status" value="1"/>
</dbReference>
<dbReference type="InterPro" id="IPR006467">
    <property type="entry name" value="MiaB-like_bact"/>
</dbReference>
<dbReference type="SFLD" id="SFLDS00029">
    <property type="entry name" value="Radical_SAM"/>
    <property type="match status" value="1"/>
</dbReference>
<evidence type="ECO:0000256" key="10">
    <source>
        <dbReference type="ARBA" id="ARBA00031213"/>
    </source>
</evidence>
<keyword evidence="5" id="KW-0808">Transferase</keyword>
<evidence type="ECO:0000259" key="12">
    <source>
        <dbReference type="PROSITE" id="PS50926"/>
    </source>
</evidence>
<reference evidence="15 16" key="1">
    <citation type="journal article" date="2011" name="Stand. Genomic Sci.">
        <title>Complete genome sequence of the acetate-degrading sulfate reducer Desulfobacca acetoxidans type strain (ASRB2).</title>
        <authorList>
            <person name="Goker M."/>
            <person name="Teshima H."/>
            <person name="Lapidus A."/>
            <person name="Nolan M."/>
            <person name="Lucas S."/>
            <person name="Hammon N."/>
            <person name="Deshpande S."/>
            <person name="Cheng J.F."/>
            <person name="Tapia R."/>
            <person name="Han C."/>
            <person name="Goodwin L."/>
            <person name="Pitluck S."/>
            <person name="Huntemann M."/>
            <person name="Liolios K."/>
            <person name="Ivanova N."/>
            <person name="Pagani I."/>
            <person name="Mavromatis K."/>
            <person name="Ovchinikova G."/>
            <person name="Pati A."/>
            <person name="Chen A."/>
            <person name="Palaniappan K."/>
            <person name="Land M."/>
            <person name="Hauser L."/>
            <person name="Brambilla E.M."/>
            <person name="Rohde M."/>
            <person name="Spring S."/>
            <person name="Detter J.C."/>
            <person name="Woyke T."/>
            <person name="Bristow J."/>
            <person name="Eisen J.A."/>
            <person name="Markowitz V."/>
            <person name="Hugenholtz P."/>
            <person name="Kyrpides N.C."/>
            <person name="Klenk H.P."/>
        </authorList>
    </citation>
    <scope>NUCLEOTIDE SEQUENCE [LARGE SCALE GENOMIC DNA]</scope>
    <source>
        <strain evidence="16">ATCC 700848 / DSM 11109 / ASRB2</strain>
    </source>
</reference>
<dbReference type="InterPro" id="IPR013848">
    <property type="entry name" value="Methylthiotransferase_N"/>
</dbReference>
<keyword evidence="8" id="KW-0408">Iron</keyword>
<keyword evidence="7" id="KW-0479">Metal-binding</keyword>
<dbReference type="InterPro" id="IPR058240">
    <property type="entry name" value="rSAM_sf"/>
</dbReference>
<evidence type="ECO:0000256" key="7">
    <source>
        <dbReference type="ARBA" id="ARBA00022723"/>
    </source>
</evidence>
<evidence type="ECO:0000256" key="9">
    <source>
        <dbReference type="ARBA" id="ARBA00023014"/>
    </source>
</evidence>
<dbReference type="InterPro" id="IPR023404">
    <property type="entry name" value="rSAM_horseshoe"/>
</dbReference>
<dbReference type="HOGENOM" id="CLU_018697_1_0_7"/>
<evidence type="ECO:0000313" key="16">
    <source>
        <dbReference type="Proteomes" id="UP000000483"/>
    </source>
</evidence>
<evidence type="ECO:0000256" key="8">
    <source>
        <dbReference type="ARBA" id="ARBA00023004"/>
    </source>
</evidence>
<feature type="domain" description="TRAM" evidence="12">
    <location>
        <begin position="378"/>
        <end position="440"/>
    </location>
</feature>
<evidence type="ECO:0000256" key="6">
    <source>
        <dbReference type="ARBA" id="ARBA00022691"/>
    </source>
</evidence>
<dbReference type="CDD" id="cd01335">
    <property type="entry name" value="Radical_SAM"/>
    <property type="match status" value="1"/>
</dbReference>
<dbReference type="GO" id="GO:0035598">
    <property type="term" value="F:tRNA (N(6)-L-threonylcarbamoyladenosine(37)-C(2))-methylthiotransferase activity"/>
    <property type="evidence" value="ECO:0007669"/>
    <property type="project" value="UniProtKB-EC"/>
</dbReference>
<protein>
    <recommendedName>
        <fullName evidence="3">tRNA (N(6)-L-threonylcarbamoyladenosine(37)-C(2))-methylthiotransferase</fullName>
        <ecNumber evidence="3">2.8.4.5</ecNumber>
    </recommendedName>
    <alternativeName>
        <fullName evidence="10">tRNA-t(6)A37 methylthiotransferase</fullName>
    </alternativeName>
</protein>
<evidence type="ECO:0000256" key="1">
    <source>
        <dbReference type="ARBA" id="ARBA00001966"/>
    </source>
</evidence>
<dbReference type="InterPro" id="IPR002792">
    <property type="entry name" value="TRAM_dom"/>
</dbReference>
<dbReference type="InterPro" id="IPR038135">
    <property type="entry name" value="Methylthiotransferase_N_sf"/>
</dbReference>
<dbReference type="PROSITE" id="PS51257">
    <property type="entry name" value="PROKAR_LIPOPROTEIN"/>
    <property type="match status" value="1"/>
</dbReference>
<dbReference type="Gene3D" id="3.80.30.20">
    <property type="entry name" value="tm_1862 like domain"/>
    <property type="match status" value="1"/>
</dbReference>
<keyword evidence="6" id="KW-0949">S-adenosyl-L-methionine</keyword>
<evidence type="ECO:0000313" key="15">
    <source>
        <dbReference type="EMBL" id="AEB09876.1"/>
    </source>
</evidence>
<dbReference type="EMBL" id="CP002629">
    <property type="protein sequence ID" value="AEB09876.1"/>
    <property type="molecule type" value="Genomic_DNA"/>
</dbReference>
<dbReference type="PROSITE" id="PS51918">
    <property type="entry name" value="RADICAL_SAM"/>
    <property type="match status" value="1"/>
</dbReference>
<dbReference type="Proteomes" id="UP000000483">
    <property type="component" value="Chromosome"/>
</dbReference>
<organism evidence="15 16">
    <name type="scientific">Desulfobacca acetoxidans (strain ATCC 700848 / DSM 11109 / ASRB2)</name>
    <dbReference type="NCBI Taxonomy" id="880072"/>
    <lineage>
        <taxon>Bacteria</taxon>
        <taxon>Pseudomonadati</taxon>
        <taxon>Thermodesulfobacteriota</taxon>
        <taxon>Desulfobaccia</taxon>
        <taxon>Desulfobaccales</taxon>
        <taxon>Desulfobaccaceae</taxon>
        <taxon>Desulfobacca</taxon>
    </lineage>
</organism>
<dbReference type="SFLD" id="SFLDG01082">
    <property type="entry name" value="B12-binding_domain_containing"/>
    <property type="match status" value="1"/>
</dbReference>
<comment type="cofactor">
    <cofactor evidence="1">
        <name>[4Fe-4S] cluster</name>
        <dbReference type="ChEBI" id="CHEBI:49883"/>
    </cofactor>
</comment>
<comment type="catalytic activity">
    <reaction evidence="11">
        <text>N(6)-L-threonylcarbamoyladenosine(37) in tRNA + (sulfur carrier)-SH + AH2 + 2 S-adenosyl-L-methionine = 2-methylsulfanyl-N(6)-L-threonylcarbamoyladenosine(37) in tRNA + (sulfur carrier)-H + 5'-deoxyadenosine + L-methionine + A + S-adenosyl-L-homocysteine + 2 H(+)</text>
        <dbReference type="Rhea" id="RHEA:37075"/>
        <dbReference type="Rhea" id="RHEA-COMP:10163"/>
        <dbReference type="Rhea" id="RHEA-COMP:11092"/>
        <dbReference type="Rhea" id="RHEA-COMP:14737"/>
        <dbReference type="Rhea" id="RHEA-COMP:14739"/>
        <dbReference type="ChEBI" id="CHEBI:13193"/>
        <dbReference type="ChEBI" id="CHEBI:15378"/>
        <dbReference type="ChEBI" id="CHEBI:17319"/>
        <dbReference type="ChEBI" id="CHEBI:17499"/>
        <dbReference type="ChEBI" id="CHEBI:29917"/>
        <dbReference type="ChEBI" id="CHEBI:57844"/>
        <dbReference type="ChEBI" id="CHEBI:57856"/>
        <dbReference type="ChEBI" id="CHEBI:59789"/>
        <dbReference type="ChEBI" id="CHEBI:64428"/>
        <dbReference type="ChEBI" id="CHEBI:74418"/>
        <dbReference type="ChEBI" id="CHEBI:74420"/>
        <dbReference type="EC" id="2.8.4.5"/>
    </reaction>
</comment>
<evidence type="ECO:0000256" key="2">
    <source>
        <dbReference type="ARBA" id="ARBA00002399"/>
    </source>
</evidence>
<evidence type="ECO:0000256" key="3">
    <source>
        <dbReference type="ARBA" id="ARBA00013273"/>
    </source>
</evidence>
<dbReference type="KEGG" id="dao:Desac_2047"/>
<dbReference type="EC" id="2.8.4.5" evidence="3"/>
<gene>
    <name evidence="15" type="ordered locus">Desac_2047</name>
</gene>
<dbReference type="NCBIfam" id="TIGR01579">
    <property type="entry name" value="MiaB-like-C"/>
    <property type="match status" value="1"/>
</dbReference>
<keyword evidence="16" id="KW-1185">Reference proteome</keyword>
<dbReference type="eggNOG" id="COG0621">
    <property type="taxonomic scope" value="Bacteria"/>
</dbReference>
<dbReference type="PROSITE" id="PS01278">
    <property type="entry name" value="MTTASE_RADICAL"/>
    <property type="match status" value="1"/>
</dbReference>
<accession>F2NIA7</accession>
<dbReference type="RefSeq" id="WP_013706985.1">
    <property type="nucleotide sequence ID" value="NC_015388.1"/>
</dbReference>
<comment type="function">
    <text evidence="2">Catalyzes the methylthiolation of N6-threonylcarbamoyladenosine (t(6)A), leading to the formation of 2-methylthio-N6-threonylcarbamoyladenosine (ms(2)t(6)A) at position 37 in tRNAs that read codons beginning with adenine.</text>
</comment>
<feature type="domain" description="Radical SAM core" evidence="14">
    <location>
        <begin position="145"/>
        <end position="375"/>
    </location>
</feature>
<dbReference type="Pfam" id="PF00919">
    <property type="entry name" value="UPF0004"/>
    <property type="match status" value="1"/>
</dbReference>
<evidence type="ECO:0000256" key="11">
    <source>
        <dbReference type="ARBA" id="ARBA00051661"/>
    </source>
</evidence>
<dbReference type="GO" id="GO:0051539">
    <property type="term" value="F:4 iron, 4 sulfur cluster binding"/>
    <property type="evidence" value="ECO:0007669"/>
    <property type="project" value="UniProtKB-KW"/>
</dbReference>
<evidence type="ECO:0000259" key="14">
    <source>
        <dbReference type="PROSITE" id="PS51918"/>
    </source>
</evidence>
<keyword evidence="9" id="KW-0411">Iron-sulfur</keyword>
<dbReference type="InterPro" id="IPR007197">
    <property type="entry name" value="rSAM"/>
</dbReference>
<dbReference type="Gene3D" id="3.40.50.12160">
    <property type="entry name" value="Methylthiotransferase, N-terminal domain"/>
    <property type="match status" value="1"/>
</dbReference>